<gene>
    <name evidence="1" type="ORF">I3842_13G118800</name>
</gene>
<protein>
    <submittedName>
        <fullName evidence="1">Uncharacterized protein</fullName>
    </submittedName>
</protein>
<reference evidence="1" key="1">
    <citation type="submission" date="2021-01" db="EMBL/GenBank/DDBJ databases">
        <authorList>
            <person name="Lovell J.T."/>
            <person name="Bentley N."/>
            <person name="Bhattarai G."/>
            <person name="Jenkins J.W."/>
            <person name="Sreedasyam A."/>
            <person name="Alarcon Y."/>
            <person name="Bock C."/>
            <person name="Boston L."/>
            <person name="Carlson J."/>
            <person name="Cervantes K."/>
            <person name="Clermont K."/>
            <person name="Krom N."/>
            <person name="Kubenka K."/>
            <person name="Mamidi S."/>
            <person name="Mattison C."/>
            <person name="Monteros M."/>
            <person name="Pisani C."/>
            <person name="Plott C."/>
            <person name="Rajasekar S."/>
            <person name="Rhein H.S."/>
            <person name="Rohla C."/>
            <person name="Song M."/>
            <person name="Hilaire R.S."/>
            <person name="Shu S."/>
            <person name="Wells L."/>
            <person name="Wang X."/>
            <person name="Webber J."/>
            <person name="Heerema R.J."/>
            <person name="Klein P."/>
            <person name="Conner P."/>
            <person name="Grauke L."/>
            <person name="Grimwood J."/>
            <person name="Schmutz J."/>
            <person name="Randall J.J."/>
        </authorList>
    </citation>
    <scope>NUCLEOTIDE SEQUENCE</scope>
    <source>
        <tissue evidence="1">Leaf</tissue>
    </source>
</reference>
<name>A0A922AI01_CARIL</name>
<accession>A0A922AI01</accession>
<dbReference type="PANTHER" id="PTHR47361:SF4">
    <property type="entry name" value="RING_U-BOX SUPERFAMILY PROTEIN"/>
    <property type="match status" value="1"/>
</dbReference>
<sequence length="120" mass="14246">MFEESVCLLLRANWFKPLILEDQEDIYDDAKDYYPYEDEEDYLDENRRWGDNGYVRSGHQEARPIYQLNFQDTGVGSSREPKEAVKSETEQWAKRALKYEAADKVTARKHQQHLLRLGQT</sequence>
<evidence type="ECO:0000313" key="1">
    <source>
        <dbReference type="EMBL" id="KAG6682013.1"/>
    </source>
</evidence>
<comment type="caution">
    <text evidence="1">The sequence shown here is derived from an EMBL/GenBank/DDBJ whole genome shotgun (WGS) entry which is preliminary data.</text>
</comment>
<evidence type="ECO:0000313" key="2">
    <source>
        <dbReference type="Proteomes" id="UP000811246"/>
    </source>
</evidence>
<organism evidence="1 2">
    <name type="scientific">Carya illinoinensis</name>
    <name type="common">Pecan</name>
    <dbReference type="NCBI Taxonomy" id="32201"/>
    <lineage>
        <taxon>Eukaryota</taxon>
        <taxon>Viridiplantae</taxon>
        <taxon>Streptophyta</taxon>
        <taxon>Embryophyta</taxon>
        <taxon>Tracheophyta</taxon>
        <taxon>Spermatophyta</taxon>
        <taxon>Magnoliopsida</taxon>
        <taxon>eudicotyledons</taxon>
        <taxon>Gunneridae</taxon>
        <taxon>Pentapetalae</taxon>
        <taxon>rosids</taxon>
        <taxon>fabids</taxon>
        <taxon>Fagales</taxon>
        <taxon>Juglandaceae</taxon>
        <taxon>Carya</taxon>
    </lineage>
</organism>
<dbReference type="PANTHER" id="PTHR47361">
    <property type="entry name" value="RING/U-BOX SUPERFAMILY PROTEIN"/>
    <property type="match status" value="1"/>
</dbReference>
<proteinExistence type="predicted"/>
<dbReference type="Proteomes" id="UP000811246">
    <property type="component" value="Chromosome 13"/>
</dbReference>
<dbReference type="EMBL" id="CM031837">
    <property type="protein sequence ID" value="KAG6682013.1"/>
    <property type="molecule type" value="Genomic_DNA"/>
</dbReference>
<dbReference type="AlphaFoldDB" id="A0A922AI01"/>